<dbReference type="Pfam" id="PF00175">
    <property type="entry name" value="NAD_binding_1"/>
    <property type="match status" value="1"/>
</dbReference>
<feature type="binding site" evidence="12">
    <location>
        <begin position="416"/>
        <end position="419"/>
    </location>
    <ligand>
        <name>FAD</name>
        <dbReference type="ChEBI" id="CHEBI:57692"/>
    </ligand>
</feature>
<evidence type="ECO:0000259" key="14">
    <source>
        <dbReference type="PROSITE" id="PS51384"/>
    </source>
</evidence>
<evidence type="ECO:0000256" key="7">
    <source>
        <dbReference type="ARBA" id="ARBA00022982"/>
    </source>
</evidence>
<dbReference type="InterPro" id="IPR001709">
    <property type="entry name" value="Flavoprot_Pyr_Nucl_cyt_Rdtase"/>
</dbReference>
<dbReference type="SUPFAM" id="SSF52218">
    <property type="entry name" value="Flavoproteins"/>
    <property type="match status" value="1"/>
</dbReference>
<keyword evidence="8 11" id="KW-0560">Oxidoreductase</keyword>
<evidence type="ECO:0000256" key="8">
    <source>
        <dbReference type="ARBA" id="ARBA00023002"/>
    </source>
</evidence>
<dbReference type="InterPro" id="IPR023173">
    <property type="entry name" value="NADPH_Cyt_P450_Rdtase_alpha"/>
</dbReference>
<dbReference type="InterPro" id="IPR003097">
    <property type="entry name" value="CysJ-like_FAD-binding"/>
</dbReference>
<feature type="binding site" evidence="12">
    <location>
        <begin position="68"/>
        <end position="73"/>
    </location>
    <ligand>
        <name>FMN</name>
        <dbReference type="ChEBI" id="CHEBI:58210"/>
    </ligand>
</feature>
<dbReference type="Gene3D" id="3.40.50.80">
    <property type="entry name" value="Nucleotide-binding domain of ferredoxin-NADP reductase (FNR) module"/>
    <property type="match status" value="1"/>
</dbReference>
<dbReference type="PRINTS" id="PR00371">
    <property type="entry name" value="FPNCR"/>
</dbReference>
<dbReference type="Gene3D" id="3.40.50.360">
    <property type="match status" value="1"/>
</dbReference>
<evidence type="ECO:0000256" key="10">
    <source>
        <dbReference type="ARBA" id="ARBA00052219"/>
    </source>
</evidence>
<dbReference type="PROSITE" id="PS51384">
    <property type="entry name" value="FAD_FR"/>
    <property type="match status" value="1"/>
</dbReference>
<feature type="binding site" evidence="12">
    <location>
        <begin position="151"/>
        <end position="160"/>
    </location>
    <ligand>
        <name>FMN</name>
        <dbReference type="ChEBI" id="CHEBI:58210"/>
    </ligand>
</feature>
<evidence type="ECO:0000256" key="9">
    <source>
        <dbReference type="ARBA" id="ARBA00023192"/>
    </source>
</evidence>
<keyword evidence="5 11" id="KW-0274">FAD</keyword>
<comment type="subunit">
    <text evidence="11">Alpha(8)-beta(8). The alpha component is a flavoprotein, the beta component is a hemoprotein.</text>
</comment>
<dbReference type="InterPro" id="IPR039261">
    <property type="entry name" value="FNR_nucleotide-bd"/>
</dbReference>
<keyword evidence="2 11" id="KW-0028">Amino-acid biosynthesis</keyword>
<dbReference type="PANTHER" id="PTHR19384">
    <property type="entry name" value="NITRIC OXIDE SYNTHASE-RELATED"/>
    <property type="match status" value="1"/>
</dbReference>
<feature type="binding site" evidence="12">
    <location>
        <begin position="401"/>
        <end position="403"/>
    </location>
    <ligand>
        <name>FAD</name>
        <dbReference type="ChEBI" id="CHEBI:57692"/>
    </ligand>
</feature>
<dbReference type="Pfam" id="PF00667">
    <property type="entry name" value="FAD_binding_1"/>
    <property type="match status" value="1"/>
</dbReference>
<feature type="binding site" evidence="12">
    <location>
        <position position="596"/>
    </location>
    <ligand>
        <name>FAD</name>
        <dbReference type="ChEBI" id="CHEBI:57692"/>
    </ligand>
</feature>
<keyword evidence="4 11" id="KW-0288">FMN</keyword>
<dbReference type="InterPro" id="IPR017938">
    <property type="entry name" value="Riboflavin_synthase-like_b-brl"/>
</dbReference>
<feature type="binding site" evidence="12">
    <location>
        <begin position="516"/>
        <end position="517"/>
    </location>
    <ligand>
        <name>NADP(+)</name>
        <dbReference type="ChEBI" id="CHEBI:58349"/>
    </ligand>
</feature>
<dbReference type="PROSITE" id="PS50902">
    <property type="entry name" value="FLAVODOXIN_LIKE"/>
    <property type="match status" value="1"/>
</dbReference>
<evidence type="ECO:0000256" key="5">
    <source>
        <dbReference type="ARBA" id="ARBA00022827"/>
    </source>
</evidence>
<dbReference type="PRINTS" id="PR00369">
    <property type="entry name" value="FLAVODOXIN"/>
</dbReference>
<dbReference type="InterPro" id="IPR010199">
    <property type="entry name" value="CysJ"/>
</dbReference>
<dbReference type="GO" id="GO:0005829">
    <property type="term" value="C:cytosol"/>
    <property type="evidence" value="ECO:0007669"/>
    <property type="project" value="TreeGrafter"/>
</dbReference>
<feature type="binding site" evidence="12">
    <location>
        <begin position="115"/>
        <end position="118"/>
    </location>
    <ligand>
        <name>FMN</name>
        <dbReference type="ChEBI" id="CHEBI:58210"/>
    </ligand>
</feature>
<evidence type="ECO:0000313" key="15">
    <source>
        <dbReference type="EMBL" id="PSF07263.1"/>
    </source>
</evidence>
<feature type="binding site" evidence="12">
    <location>
        <begin position="383"/>
        <end position="386"/>
    </location>
    <ligand>
        <name>FAD</name>
        <dbReference type="ChEBI" id="CHEBI:57692"/>
    </ligand>
</feature>
<organism evidence="15 16">
    <name type="scientific">Marinobacter fuscus</name>
    <dbReference type="NCBI Taxonomy" id="2109942"/>
    <lineage>
        <taxon>Bacteria</taxon>
        <taxon>Pseudomonadati</taxon>
        <taxon>Pseudomonadota</taxon>
        <taxon>Gammaproteobacteria</taxon>
        <taxon>Pseudomonadales</taxon>
        <taxon>Marinobacteraceae</taxon>
        <taxon>Marinobacter</taxon>
    </lineage>
</organism>
<dbReference type="GO" id="GO:0050660">
    <property type="term" value="F:flavin adenine dinucleotide binding"/>
    <property type="evidence" value="ECO:0007669"/>
    <property type="project" value="InterPro"/>
</dbReference>
<keyword evidence="1 11" id="KW-0813">Transport</keyword>
<dbReference type="Gene3D" id="1.20.990.10">
    <property type="entry name" value="NADPH-cytochrome p450 Reductase, Chain A, domain 3"/>
    <property type="match status" value="1"/>
</dbReference>
<dbReference type="PANTHER" id="PTHR19384:SF128">
    <property type="entry name" value="NADPH OXIDOREDUCTASE A"/>
    <property type="match status" value="1"/>
</dbReference>
<dbReference type="RefSeq" id="WP_106762505.1">
    <property type="nucleotide sequence ID" value="NZ_PXNP01000076.1"/>
</dbReference>
<dbReference type="Proteomes" id="UP000239866">
    <property type="component" value="Unassembled WGS sequence"/>
</dbReference>
<keyword evidence="9 11" id="KW-0198">Cysteine biosynthesis</keyword>
<evidence type="ECO:0000256" key="4">
    <source>
        <dbReference type="ARBA" id="ARBA00022643"/>
    </source>
</evidence>
<dbReference type="UniPathway" id="UPA00140">
    <property type="reaction ID" value="UER00207"/>
</dbReference>
<dbReference type="CDD" id="cd06199">
    <property type="entry name" value="SiR"/>
    <property type="match status" value="1"/>
</dbReference>
<evidence type="ECO:0000256" key="1">
    <source>
        <dbReference type="ARBA" id="ARBA00022448"/>
    </source>
</evidence>
<evidence type="ECO:0000256" key="6">
    <source>
        <dbReference type="ARBA" id="ARBA00022857"/>
    </source>
</evidence>
<feature type="domain" description="FAD-binding FR-type" evidence="14">
    <location>
        <begin position="230"/>
        <end position="445"/>
    </location>
</feature>
<comment type="cofactor">
    <cofactor evidence="11 12">
        <name>FAD</name>
        <dbReference type="ChEBI" id="CHEBI:57692"/>
    </cofactor>
    <text evidence="11 12">Binds 1 FAD per subunit.</text>
</comment>
<feature type="binding site" evidence="12">
    <location>
        <position position="407"/>
    </location>
    <ligand>
        <name>FAD</name>
        <dbReference type="ChEBI" id="CHEBI:57692"/>
    </ligand>
</feature>
<comment type="function">
    <text evidence="11">Component of the sulfite reductase complex that catalyzes the 6-electron reduction of sulfite to sulfide. This is one of several activities required for the biosynthesis of L-cysteine from sulfate. The flavoprotein component catalyzes the electron flow from NADPH -&gt; FAD -&gt; FMN to the hemoprotein component.</text>
</comment>
<evidence type="ECO:0000256" key="2">
    <source>
        <dbReference type="ARBA" id="ARBA00022605"/>
    </source>
</evidence>
<dbReference type="InterPro" id="IPR029039">
    <property type="entry name" value="Flavoprotein-like_sf"/>
</dbReference>
<accession>A0A2T1KBW6</accession>
<dbReference type="InterPro" id="IPR008254">
    <property type="entry name" value="Flavodoxin/NO_synth"/>
</dbReference>
<dbReference type="GO" id="GO:0010181">
    <property type="term" value="F:FMN binding"/>
    <property type="evidence" value="ECO:0007669"/>
    <property type="project" value="InterPro"/>
</dbReference>
<dbReference type="InterPro" id="IPR001433">
    <property type="entry name" value="OxRdtase_FAD/NAD-bd"/>
</dbReference>
<feature type="binding site" evidence="12">
    <location>
        <position position="352"/>
    </location>
    <ligand>
        <name>FAD</name>
        <dbReference type="ChEBI" id="CHEBI:57692"/>
    </ligand>
</feature>
<feature type="domain" description="Flavodoxin-like" evidence="13">
    <location>
        <begin position="62"/>
        <end position="200"/>
    </location>
</feature>
<dbReference type="GO" id="GO:0070814">
    <property type="term" value="P:hydrogen sulfide biosynthetic process"/>
    <property type="evidence" value="ECO:0007669"/>
    <property type="project" value="UniProtKB-UniPathway"/>
</dbReference>
<dbReference type="FunFam" id="3.40.50.80:FF:000001">
    <property type="entry name" value="NADPH--cytochrome P450 reductase 1"/>
    <property type="match status" value="1"/>
</dbReference>
<dbReference type="GO" id="GO:0004783">
    <property type="term" value="F:sulfite reductase (NADPH) activity"/>
    <property type="evidence" value="ECO:0007669"/>
    <property type="project" value="UniProtKB-EC"/>
</dbReference>
<dbReference type="GO" id="GO:0016655">
    <property type="term" value="F:oxidoreductase activity, acting on NAD(P)H, quinone or similar compound as acceptor"/>
    <property type="evidence" value="ECO:0007669"/>
    <property type="project" value="UniProtKB-ARBA"/>
</dbReference>
<evidence type="ECO:0000256" key="3">
    <source>
        <dbReference type="ARBA" id="ARBA00022630"/>
    </source>
</evidence>
<keyword evidence="7 11" id="KW-0249">Electron transport</keyword>
<dbReference type="SUPFAM" id="SSF52343">
    <property type="entry name" value="Ferredoxin reductase-like, C-terminal NADP-linked domain"/>
    <property type="match status" value="1"/>
</dbReference>
<comment type="cofactor">
    <cofactor evidence="11 12">
        <name>FMN</name>
        <dbReference type="ChEBI" id="CHEBI:58210"/>
    </cofactor>
    <text evidence="11 12">Binds 1 FMN per subunit.</text>
</comment>
<reference evidence="15 16" key="1">
    <citation type="submission" date="2018-03" db="EMBL/GenBank/DDBJ databases">
        <title>Marinobacter brunus sp. nov., a marine bacterium of Gamma-proteobacteria isolated from the surface seawater of the South China Sea.</title>
        <authorList>
            <person name="Cheng H."/>
            <person name="Wu Y.-H."/>
            <person name="Xamxidin M."/>
            <person name="Xu X.-W."/>
        </authorList>
    </citation>
    <scope>NUCLEOTIDE SEQUENCE [LARGE SCALE GENOMIC DNA]</scope>
    <source>
        <strain evidence="15 16">NH169-3</strain>
    </source>
</reference>
<feature type="binding site" evidence="12">
    <location>
        <begin position="522"/>
        <end position="526"/>
    </location>
    <ligand>
        <name>NADP(+)</name>
        <dbReference type="ChEBI" id="CHEBI:58349"/>
    </ligand>
</feature>
<comment type="pathway">
    <text evidence="11">Sulfur metabolism; hydrogen sulfide biosynthesis; hydrogen sulfide from sulfite (NADPH route): step 1/1.</text>
</comment>
<evidence type="ECO:0000313" key="16">
    <source>
        <dbReference type="Proteomes" id="UP000239866"/>
    </source>
</evidence>
<keyword evidence="16" id="KW-1185">Reference proteome</keyword>
<dbReference type="EC" id="1.8.1.2" evidence="11"/>
<dbReference type="EMBL" id="PXNP01000076">
    <property type="protein sequence ID" value="PSF07263.1"/>
    <property type="molecule type" value="Genomic_DNA"/>
</dbReference>
<feature type="binding site" evidence="12">
    <location>
        <position position="318"/>
    </location>
    <ligand>
        <name>FAD</name>
        <dbReference type="ChEBI" id="CHEBI:57692"/>
    </ligand>
</feature>
<keyword evidence="3 11" id="KW-0285">Flavoprotein</keyword>
<evidence type="ECO:0000256" key="12">
    <source>
        <dbReference type="PIRSR" id="PIRSR000207-1"/>
    </source>
</evidence>
<name>A0A2T1KBW6_9GAMM</name>
<dbReference type="Gene3D" id="2.40.30.10">
    <property type="entry name" value="Translation factors"/>
    <property type="match status" value="1"/>
</dbReference>
<feature type="binding site" evidence="12">
    <location>
        <position position="558"/>
    </location>
    <ligand>
        <name>NADP(+)</name>
        <dbReference type="ChEBI" id="CHEBI:58349"/>
    </ligand>
</feature>
<evidence type="ECO:0000256" key="11">
    <source>
        <dbReference type="PIRNR" id="PIRNR000207"/>
    </source>
</evidence>
<dbReference type="OrthoDB" id="9816402at2"/>
<dbReference type="AlphaFoldDB" id="A0A2T1KBW6"/>
<dbReference type="InterPro" id="IPR017927">
    <property type="entry name" value="FAD-bd_FR_type"/>
</dbReference>
<comment type="catalytic activity">
    <reaction evidence="10 11">
        <text>hydrogen sulfide + 3 NADP(+) + 3 H2O = sulfite + 3 NADPH + 4 H(+)</text>
        <dbReference type="Rhea" id="RHEA:13801"/>
        <dbReference type="ChEBI" id="CHEBI:15377"/>
        <dbReference type="ChEBI" id="CHEBI:15378"/>
        <dbReference type="ChEBI" id="CHEBI:17359"/>
        <dbReference type="ChEBI" id="CHEBI:29919"/>
        <dbReference type="ChEBI" id="CHEBI:57783"/>
        <dbReference type="ChEBI" id="CHEBI:58349"/>
        <dbReference type="EC" id="1.8.1.2"/>
    </reaction>
</comment>
<comment type="caution">
    <text evidence="15">The sequence shown here is derived from an EMBL/GenBank/DDBJ whole genome shotgun (WGS) entry which is preliminary data.</text>
</comment>
<dbReference type="NCBIfam" id="TIGR01931">
    <property type="entry name" value="cysJ"/>
    <property type="match status" value="1"/>
</dbReference>
<dbReference type="SUPFAM" id="SSF63380">
    <property type="entry name" value="Riboflavin synthase domain-like"/>
    <property type="match status" value="1"/>
</dbReference>
<sequence>MAADFSASPLTGAQQQQLRQLLDGLDRDQAHWLAGYLAGYCQGTPAATQSAPVNSDVPQSELTVLFGSQTGNAEGVAEQLVARAADKGIKARLVDLADYKPKQIRQEQWLALVTSTQGEGDPPDNALDFHEFLMGKKAPKLEHLNYSVLALGDSSYEQFCQTGKEFDERLAGLGATAMAQRVDCDVDYEDLAEQWIERLLDVMAARAGASQPLAATPGAGPVVESVYGRKHPFLATLLTNQLLSGQGSDKEVRHIEVSLEGSDLRYQPGDALAVCPINAPALVQAVLSALGFEADARVELDGEPRALADVLRLEREITLLTPPLMKQWAELAGHDELRALADNPEELRLWTAGRDFLDLITQWPVEGLEPQALVSLLRKLPPRLYSISSSQSAEEDEVHITVAAVRYHSHQRDREGVASCWLADRLVEGDQLPVYIDPNKNFSLPSDDATPIIMIGPGTGVAPFRAFMQEREERGASGDNWLIFGDRHFRSDFLYQTEWIKWRRDGLLTRLDVAFSRDQAEKRYVQHCLAEQAGEVWAWLQQGASIYVCGDAEKMAPDVHQTLLTLVSEQGEMTLAEAEDYLRQMNRDKRYQRDVY</sequence>
<dbReference type="InterPro" id="IPR001094">
    <property type="entry name" value="Flavdoxin-like"/>
</dbReference>
<dbReference type="Pfam" id="PF00258">
    <property type="entry name" value="Flavodoxin_1"/>
    <property type="match status" value="1"/>
</dbReference>
<protein>
    <recommendedName>
        <fullName evidence="11">Sulfite reductase [NADPH] flavoprotein alpha-component</fullName>
        <shortName evidence="11">SiR-FP</shortName>
        <ecNumber evidence="11">1.8.1.2</ecNumber>
    </recommendedName>
</protein>
<proteinExistence type="predicted"/>
<evidence type="ECO:0000259" key="13">
    <source>
        <dbReference type="PROSITE" id="PS50902"/>
    </source>
</evidence>
<gene>
    <name evidence="15" type="ORF">C7H09_10070</name>
</gene>
<dbReference type="PIRSF" id="PIRSF000207">
    <property type="entry name" value="SiR-FP_CysJ"/>
    <property type="match status" value="1"/>
</dbReference>
<keyword evidence="6 11" id="KW-0521">NADP</keyword>
<dbReference type="GO" id="GO:0019344">
    <property type="term" value="P:cysteine biosynthetic process"/>
    <property type="evidence" value="ECO:0007669"/>
    <property type="project" value="UniProtKB-KW"/>
</dbReference>